<dbReference type="GO" id="GO:0003735">
    <property type="term" value="F:structural constituent of ribosome"/>
    <property type="evidence" value="ECO:0007669"/>
    <property type="project" value="InterPro"/>
</dbReference>
<dbReference type="GO" id="GO:0005840">
    <property type="term" value="C:ribosome"/>
    <property type="evidence" value="ECO:0007669"/>
    <property type="project" value="UniProtKB-KW"/>
</dbReference>
<feature type="compositionally biased region" description="Polar residues" evidence="4">
    <location>
        <begin position="240"/>
        <end position="250"/>
    </location>
</feature>
<feature type="region of interest" description="Disordered" evidence="4">
    <location>
        <begin position="208"/>
        <end position="357"/>
    </location>
</feature>
<dbReference type="GO" id="GO:0006412">
    <property type="term" value="P:translation"/>
    <property type="evidence" value="ECO:0007669"/>
    <property type="project" value="InterPro"/>
</dbReference>
<evidence type="ECO:0000256" key="3">
    <source>
        <dbReference type="ARBA" id="ARBA00023274"/>
    </source>
</evidence>
<evidence type="ECO:0000256" key="4">
    <source>
        <dbReference type="SAM" id="MobiDB-lite"/>
    </source>
</evidence>
<dbReference type="EMBL" id="JALJOQ010000089">
    <property type="protein sequence ID" value="KAK9799406.1"/>
    <property type="molecule type" value="Genomic_DNA"/>
</dbReference>
<accession>A0AAW1NUN2</accession>
<dbReference type="GO" id="GO:1990904">
    <property type="term" value="C:ribonucleoprotein complex"/>
    <property type="evidence" value="ECO:0007669"/>
    <property type="project" value="UniProtKB-KW"/>
</dbReference>
<evidence type="ECO:0000313" key="6">
    <source>
        <dbReference type="Proteomes" id="UP001465755"/>
    </source>
</evidence>
<evidence type="ECO:0000256" key="1">
    <source>
        <dbReference type="ARBA" id="ARBA00006640"/>
    </source>
</evidence>
<dbReference type="Pfam" id="PF01165">
    <property type="entry name" value="Ribosomal_S21"/>
    <property type="match status" value="1"/>
</dbReference>
<sequence length="357" mass="38658">MSFPHCKTIPSARAAHKPCLCNAASHLVLRTGRRAHSLCASRFLGSQQPFSGLQNGTCRWSMRQRAFHFEVGSADDNTDEEQAFQEFSNLEKQTKIVDEQRRRRYFESSSDFKKRMTSQRFTTIRRARQDSWVQAYADVFEEEPTPFQDMFEQRAQNFLSGDQFGADGLEMGSTFDGSQSYSNGKRATQTIDLGVGNDADDADKEISEEDSLKAGIRKPAQSRAVAPAAQPAAVRGAPQKPQQVVASQPETKVAAAANRRSEQISDASDIADAGAANQGDAGSRGDAASSVAKGEESLVTNQFDTKAAGNAKGSDAKRSDAKTLKRKGFSGGKGPGREKTSANQAKPPQRQPVGAGR</sequence>
<dbReference type="Proteomes" id="UP001465755">
    <property type="component" value="Unassembled WGS sequence"/>
</dbReference>
<feature type="compositionally biased region" description="Low complexity" evidence="4">
    <location>
        <begin position="219"/>
        <end position="238"/>
    </location>
</feature>
<comment type="caution">
    <text evidence="5">The sequence shown here is derived from an EMBL/GenBank/DDBJ whole genome shotgun (WGS) entry which is preliminary data.</text>
</comment>
<feature type="compositionally biased region" description="Low complexity" evidence="4">
    <location>
        <begin position="264"/>
        <end position="281"/>
    </location>
</feature>
<keyword evidence="3" id="KW-0687">Ribonucleoprotein</keyword>
<organism evidence="5 6">
    <name type="scientific">Symbiochloris irregularis</name>
    <dbReference type="NCBI Taxonomy" id="706552"/>
    <lineage>
        <taxon>Eukaryota</taxon>
        <taxon>Viridiplantae</taxon>
        <taxon>Chlorophyta</taxon>
        <taxon>core chlorophytes</taxon>
        <taxon>Trebouxiophyceae</taxon>
        <taxon>Trebouxiales</taxon>
        <taxon>Trebouxiaceae</taxon>
        <taxon>Symbiochloris</taxon>
    </lineage>
</organism>
<reference evidence="5 6" key="1">
    <citation type="journal article" date="2024" name="Nat. Commun.">
        <title>Phylogenomics reveals the evolutionary origins of lichenization in chlorophyte algae.</title>
        <authorList>
            <person name="Puginier C."/>
            <person name="Libourel C."/>
            <person name="Otte J."/>
            <person name="Skaloud P."/>
            <person name="Haon M."/>
            <person name="Grisel S."/>
            <person name="Petersen M."/>
            <person name="Berrin J.G."/>
            <person name="Delaux P.M."/>
            <person name="Dal Grande F."/>
            <person name="Keller J."/>
        </authorList>
    </citation>
    <scope>NUCLEOTIDE SEQUENCE [LARGE SCALE GENOMIC DNA]</scope>
    <source>
        <strain evidence="5 6">SAG 2036</strain>
    </source>
</reference>
<gene>
    <name evidence="5" type="ORF">WJX73_003866</name>
</gene>
<proteinExistence type="inferred from homology"/>
<name>A0AAW1NUN2_9CHLO</name>
<feature type="compositionally biased region" description="Basic and acidic residues" evidence="4">
    <location>
        <begin position="314"/>
        <end position="323"/>
    </location>
</feature>
<dbReference type="AlphaFoldDB" id="A0AAW1NUN2"/>
<comment type="similarity">
    <text evidence="1">Belongs to the bacterial ribosomal protein bS21 family.</text>
</comment>
<protein>
    <submittedName>
        <fullName evidence="5">Uncharacterized protein</fullName>
    </submittedName>
</protein>
<evidence type="ECO:0000256" key="2">
    <source>
        <dbReference type="ARBA" id="ARBA00022980"/>
    </source>
</evidence>
<dbReference type="InterPro" id="IPR001911">
    <property type="entry name" value="Ribosomal_bS21"/>
</dbReference>
<evidence type="ECO:0000313" key="5">
    <source>
        <dbReference type="EMBL" id="KAK9799406.1"/>
    </source>
</evidence>
<keyword evidence="2" id="KW-0689">Ribosomal protein</keyword>
<keyword evidence="6" id="KW-1185">Reference proteome</keyword>